<sequence length="145" mass="15969">MTSSKQGILEITIVSASKLKNTAYLGKMDPYCVVFFLGEKTRTKTVKNGGSNPVWEESYKCKTSSDITDQTIKLMIKNENRMLSDEIIGVSEMSLGDCFRLGKDTIDAPVLSAKTRERVGDVRVRGEIDGEDGGGESERGGFFEK</sequence>
<dbReference type="RefSeq" id="XP_007512872.1">
    <property type="nucleotide sequence ID" value="XM_007512810.1"/>
</dbReference>
<gene>
    <name evidence="3" type="ORF">Bathy05g04560</name>
</gene>
<dbReference type="Gene3D" id="2.60.40.150">
    <property type="entry name" value="C2 domain"/>
    <property type="match status" value="1"/>
</dbReference>
<dbReference type="eggNOG" id="ENOG502R35D">
    <property type="taxonomic scope" value="Eukaryota"/>
</dbReference>
<dbReference type="KEGG" id="bpg:Bathy05g04560"/>
<dbReference type="Pfam" id="PF00168">
    <property type="entry name" value="C2"/>
    <property type="match status" value="1"/>
</dbReference>
<feature type="compositionally biased region" description="Basic and acidic residues" evidence="1">
    <location>
        <begin position="136"/>
        <end position="145"/>
    </location>
</feature>
<dbReference type="AlphaFoldDB" id="K8EVF3"/>
<dbReference type="SMART" id="SM00239">
    <property type="entry name" value="C2"/>
    <property type="match status" value="1"/>
</dbReference>
<dbReference type="EMBL" id="FO082274">
    <property type="protein sequence ID" value="CCO16430.1"/>
    <property type="molecule type" value="Genomic_DNA"/>
</dbReference>
<protein>
    <recommendedName>
        <fullName evidence="2">C2 domain-containing protein</fullName>
    </recommendedName>
</protein>
<evidence type="ECO:0000259" key="2">
    <source>
        <dbReference type="PROSITE" id="PS50004"/>
    </source>
</evidence>
<name>K8EVF3_9CHLO</name>
<evidence type="ECO:0000313" key="4">
    <source>
        <dbReference type="Proteomes" id="UP000198341"/>
    </source>
</evidence>
<evidence type="ECO:0000313" key="3">
    <source>
        <dbReference type="EMBL" id="CCO16430.1"/>
    </source>
</evidence>
<accession>K8EVF3</accession>
<dbReference type="CDD" id="cd00030">
    <property type="entry name" value="C2"/>
    <property type="match status" value="1"/>
</dbReference>
<dbReference type="InterPro" id="IPR000008">
    <property type="entry name" value="C2_dom"/>
</dbReference>
<dbReference type="InterPro" id="IPR052981">
    <property type="entry name" value="Ingression_C2_domain"/>
</dbReference>
<feature type="region of interest" description="Disordered" evidence="1">
    <location>
        <begin position="126"/>
        <end position="145"/>
    </location>
</feature>
<feature type="domain" description="C2" evidence="2">
    <location>
        <begin position="1"/>
        <end position="110"/>
    </location>
</feature>
<proteinExistence type="predicted"/>
<evidence type="ECO:0000256" key="1">
    <source>
        <dbReference type="SAM" id="MobiDB-lite"/>
    </source>
</evidence>
<dbReference type="InterPro" id="IPR035892">
    <property type="entry name" value="C2_domain_sf"/>
</dbReference>
<dbReference type="SUPFAM" id="SSF49562">
    <property type="entry name" value="C2 domain (Calcium/lipid-binding domain, CaLB)"/>
    <property type="match status" value="1"/>
</dbReference>
<dbReference type="PANTHER" id="PTHR47052:SF3">
    <property type="entry name" value="INGRESSION PROTEIN 1"/>
    <property type="match status" value="1"/>
</dbReference>
<dbReference type="PROSITE" id="PS50004">
    <property type="entry name" value="C2"/>
    <property type="match status" value="1"/>
</dbReference>
<dbReference type="OrthoDB" id="419768at2759"/>
<organism evidence="3 4">
    <name type="scientific">Bathycoccus prasinos</name>
    <dbReference type="NCBI Taxonomy" id="41875"/>
    <lineage>
        <taxon>Eukaryota</taxon>
        <taxon>Viridiplantae</taxon>
        <taxon>Chlorophyta</taxon>
        <taxon>Mamiellophyceae</taxon>
        <taxon>Mamiellales</taxon>
        <taxon>Bathycoccaceae</taxon>
        <taxon>Bathycoccus</taxon>
    </lineage>
</organism>
<reference evidence="3 4" key="1">
    <citation type="submission" date="2011-10" db="EMBL/GenBank/DDBJ databases">
        <authorList>
            <person name="Genoscope - CEA"/>
        </authorList>
    </citation>
    <scope>NUCLEOTIDE SEQUENCE [LARGE SCALE GENOMIC DNA]</scope>
    <source>
        <strain evidence="3 4">RCC 1105</strain>
    </source>
</reference>
<keyword evidence="4" id="KW-1185">Reference proteome</keyword>
<dbReference type="Proteomes" id="UP000198341">
    <property type="component" value="Chromosome 5"/>
</dbReference>
<dbReference type="PANTHER" id="PTHR47052">
    <property type="entry name" value="CONSERVED SERINE PROLINE-RICH PROTEIN (AFU_ORTHOLOGUE AFUA_2G01790)"/>
    <property type="match status" value="1"/>
</dbReference>
<dbReference type="GeneID" id="19015959"/>
<dbReference type="STRING" id="41875.K8EVF3"/>